<sequence length="157" mass="17893">MDVISLGTPVSEMIFEHCRDTDLASVLVEKFGLTRLLERAFRKLSTGETRKVMLIRALANKPDLLILDEPFDGLDVDTLAMLQAHLASIIDTVPMVLVLNRFDEMPDFITHVAYLDKERGDEDRTDKERSDKREEIKARRNGAFSVHGRPPGRCRLQ</sequence>
<feature type="compositionally biased region" description="Basic and acidic residues" evidence="1">
    <location>
        <begin position="119"/>
        <end position="138"/>
    </location>
</feature>
<reference evidence="3 4" key="1">
    <citation type="journal article" date="2019" name="Microbiol. Resour. Announc.">
        <title>Complete Genome Sequence of Halomonas sulfidaeris Strain Esulfide1 Isolated from a Metal Sulfide Rock at a Depth of 2,200 Meters, Obtained Using Nanopore Sequencing.</title>
        <authorList>
            <person name="Saito M."/>
            <person name="Nishigata A."/>
            <person name="Galipon J."/>
            <person name="Arakawa K."/>
        </authorList>
    </citation>
    <scope>NUCLEOTIDE SEQUENCE [LARGE SCALE GENOMIC DNA]</scope>
    <source>
        <strain evidence="3 4">ATCC BAA-803</strain>
    </source>
</reference>
<dbReference type="InterPro" id="IPR003439">
    <property type="entry name" value="ABC_transporter-like_ATP-bd"/>
</dbReference>
<feature type="domain" description="ABC transporter" evidence="2">
    <location>
        <begin position="19"/>
        <end position="71"/>
    </location>
</feature>
<dbReference type="KEGG" id="hsr:HSBAA_51810"/>
<dbReference type="SUPFAM" id="SSF52540">
    <property type="entry name" value="P-loop containing nucleoside triphosphate hydrolases"/>
    <property type="match status" value="1"/>
</dbReference>
<dbReference type="GO" id="GO:0005524">
    <property type="term" value="F:ATP binding"/>
    <property type="evidence" value="ECO:0007669"/>
    <property type="project" value="InterPro"/>
</dbReference>
<accession>A0A455UCV8</accession>
<gene>
    <name evidence="3" type="ORF">HSBAA_51810</name>
</gene>
<evidence type="ECO:0000259" key="2">
    <source>
        <dbReference type="Pfam" id="PF00005"/>
    </source>
</evidence>
<dbReference type="Proteomes" id="UP000320231">
    <property type="component" value="Chromosome"/>
</dbReference>
<proteinExistence type="predicted"/>
<dbReference type="InterPro" id="IPR027417">
    <property type="entry name" value="P-loop_NTPase"/>
</dbReference>
<dbReference type="PANTHER" id="PTHR43514:SF4">
    <property type="entry name" value="ABC TRANSPORTER I FAMILY MEMBER 10"/>
    <property type="match status" value="1"/>
</dbReference>
<dbReference type="Pfam" id="PF00005">
    <property type="entry name" value="ABC_tran"/>
    <property type="match status" value="1"/>
</dbReference>
<dbReference type="AlphaFoldDB" id="A0A455UCV8"/>
<feature type="region of interest" description="Disordered" evidence="1">
    <location>
        <begin position="119"/>
        <end position="157"/>
    </location>
</feature>
<evidence type="ECO:0000313" key="3">
    <source>
        <dbReference type="EMBL" id="BBI63875.1"/>
    </source>
</evidence>
<dbReference type="Gene3D" id="3.40.50.300">
    <property type="entry name" value="P-loop containing nucleotide triphosphate hydrolases"/>
    <property type="match status" value="1"/>
</dbReference>
<dbReference type="GO" id="GO:0016887">
    <property type="term" value="F:ATP hydrolysis activity"/>
    <property type="evidence" value="ECO:0007669"/>
    <property type="project" value="InterPro"/>
</dbReference>
<protein>
    <recommendedName>
        <fullName evidence="2">ABC transporter domain-containing protein</fullName>
    </recommendedName>
</protein>
<name>A0A455UCV8_9GAMM</name>
<organism evidence="3 4">
    <name type="scientific">Vreelandella sulfidaeris</name>
    <dbReference type="NCBI Taxonomy" id="115553"/>
    <lineage>
        <taxon>Bacteria</taxon>
        <taxon>Pseudomonadati</taxon>
        <taxon>Pseudomonadota</taxon>
        <taxon>Gammaproteobacteria</taxon>
        <taxon>Oceanospirillales</taxon>
        <taxon>Halomonadaceae</taxon>
        <taxon>Vreelandella</taxon>
    </lineage>
</organism>
<evidence type="ECO:0000313" key="4">
    <source>
        <dbReference type="Proteomes" id="UP000320231"/>
    </source>
</evidence>
<dbReference type="InterPro" id="IPR050334">
    <property type="entry name" value="Molybdenum_import_ModC"/>
</dbReference>
<dbReference type="EMBL" id="AP019514">
    <property type="protein sequence ID" value="BBI63875.1"/>
    <property type="molecule type" value="Genomic_DNA"/>
</dbReference>
<dbReference type="PANTHER" id="PTHR43514">
    <property type="entry name" value="ABC TRANSPORTER I FAMILY MEMBER 10"/>
    <property type="match status" value="1"/>
</dbReference>
<evidence type="ECO:0000256" key="1">
    <source>
        <dbReference type="SAM" id="MobiDB-lite"/>
    </source>
</evidence>